<proteinExistence type="predicted"/>
<evidence type="ECO:0000313" key="4">
    <source>
        <dbReference type="EMBL" id="OGG54480.1"/>
    </source>
</evidence>
<dbReference type="EMBL" id="MFKF01000102">
    <property type="protein sequence ID" value="OGG54480.1"/>
    <property type="molecule type" value="Genomic_DNA"/>
</dbReference>
<dbReference type="AlphaFoldDB" id="A0A1F6CZI3"/>
<dbReference type="SUPFAM" id="SSF52172">
    <property type="entry name" value="CheY-like"/>
    <property type="match status" value="1"/>
</dbReference>
<dbReference type="Pfam" id="PF00072">
    <property type="entry name" value="Response_reg"/>
    <property type="match status" value="1"/>
</dbReference>
<comment type="caution">
    <text evidence="2">Lacks conserved residue(s) required for the propagation of feature annotation.</text>
</comment>
<dbReference type="PROSITE" id="PS50110">
    <property type="entry name" value="RESPONSE_REGULATORY"/>
    <property type="match status" value="1"/>
</dbReference>
<dbReference type="InterPro" id="IPR011006">
    <property type="entry name" value="CheY-like_superfamily"/>
</dbReference>
<dbReference type="GO" id="GO:0000160">
    <property type="term" value="P:phosphorelay signal transduction system"/>
    <property type="evidence" value="ECO:0007669"/>
    <property type="project" value="InterPro"/>
</dbReference>
<dbReference type="SMART" id="SM00448">
    <property type="entry name" value="REC"/>
    <property type="match status" value="1"/>
</dbReference>
<organism evidence="4 5">
    <name type="scientific">Handelsmanbacteria sp. (strain RIFCSPLOWO2_12_FULL_64_10)</name>
    <dbReference type="NCBI Taxonomy" id="1817868"/>
    <lineage>
        <taxon>Bacteria</taxon>
        <taxon>Candidatus Handelsmaniibacteriota</taxon>
    </lineage>
</organism>
<evidence type="ECO:0000313" key="5">
    <source>
        <dbReference type="Proteomes" id="UP000178606"/>
    </source>
</evidence>
<comment type="caution">
    <text evidence="4">The sequence shown here is derived from an EMBL/GenBank/DDBJ whole genome shotgun (WGS) entry which is preliminary data.</text>
</comment>
<dbReference type="PANTHER" id="PTHR44591:SF20">
    <property type="entry name" value="PROTEIN PILH"/>
    <property type="match status" value="1"/>
</dbReference>
<evidence type="ECO:0000256" key="2">
    <source>
        <dbReference type="PROSITE-ProRule" id="PRU00169"/>
    </source>
</evidence>
<name>A0A1F6CZI3_HANXR</name>
<feature type="domain" description="Response regulatory" evidence="3">
    <location>
        <begin position="3"/>
        <end position="117"/>
    </location>
</feature>
<dbReference type="CDD" id="cd00156">
    <property type="entry name" value="REC"/>
    <property type="match status" value="1"/>
</dbReference>
<gene>
    <name evidence="4" type="ORF">A3F84_11020</name>
</gene>
<dbReference type="InterPro" id="IPR001789">
    <property type="entry name" value="Sig_transdc_resp-reg_receiver"/>
</dbReference>
<evidence type="ECO:0000259" key="3">
    <source>
        <dbReference type="PROSITE" id="PS50110"/>
    </source>
</evidence>
<dbReference type="InterPro" id="IPR050595">
    <property type="entry name" value="Bact_response_regulator"/>
</dbReference>
<dbReference type="Gene3D" id="3.40.50.2300">
    <property type="match status" value="1"/>
</dbReference>
<reference evidence="4 5" key="1">
    <citation type="journal article" date="2016" name="Nat. Commun.">
        <title>Thousands of microbial genomes shed light on interconnected biogeochemical processes in an aquifer system.</title>
        <authorList>
            <person name="Anantharaman K."/>
            <person name="Brown C.T."/>
            <person name="Hug L.A."/>
            <person name="Sharon I."/>
            <person name="Castelle C.J."/>
            <person name="Probst A.J."/>
            <person name="Thomas B.C."/>
            <person name="Singh A."/>
            <person name="Wilkins M.J."/>
            <person name="Karaoz U."/>
            <person name="Brodie E.L."/>
            <person name="Williams K.H."/>
            <person name="Hubbard S.S."/>
            <person name="Banfield J.F."/>
        </authorList>
    </citation>
    <scope>NUCLEOTIDE SEQUENCE [LARGE SCALE GENOMIC DNA]</scope>
    <source>
        <strain evidence="5">RIFCSPLOWO2_12_FULL_64_10</strain>
    </source>
</reference>
<accession>A0A1F6CZI3</accession>
<keyword evidence="1" id="KW-0597">Phosphoprotein</keyword>
<protein>
    <recommendedName>
        <fullName evidence="3">Response regulatory domain-containing protein</fullName>
    </recommendedName>
</protein>
<dbReference type="Proteomes" id="UP000178606">
    <property type="component" value="Unassembled WGS sequence"/>
</dbReference>
<dbReference type="PANTHER" id="PTHR44591">
    <property type="entry name" value="STRESS RESPONSE REGULATOR PROTEIN 1"/>
    <property type="match status" value="1"/>
</dbReference>
<evidence type="ECO:0000256" key="1">
    <source>
        <dbReference type="ARBA" id="ARBA00022553"/>
    </source>
</evidence>
<sequence>MASILICDEDALFTHSLQRRLIEDGYQVAATARAGEAIQHALSQPVDAMILSIHTVGMSGLEALPILNQIDPSLPVIVVADDERLETERAARRSKIFYYLVKPVDLRELRDVVRQAVTASCCGA</sequence>